<comment type="cofactor">
    <cofactor evidence="1">
        <name>Ca(2+)</name>
        <dbReference type="ChEBI" id="CHEBI:29108"/>
    </cofactor>
</comment>
<keyword evidence="7" id="KW-1185">Reference proteome</keyword>
<dbReference type="InterPro" id="IPR013320">
    <property type="entry name" value="ConA-like_dom_sf"/>
</dbReference>
<evidence type="ECO:0000313" key="6">
    <source>
        <dbReference type="EMBL" id="QEC58135.1"/>
    </source>
</evidence>
<sequence>MKKNFLKLSGVAVLLLFVAGSCKKLDRPVMGDYPADTNPPGGPLKFYAAMDGRSVDSIRANFGVDHNVSFVQGVRGQAVQFDGSKNGYVSFPSANDFGASSSFTISFWMNIPLSKKDNSHAVGILAFANSKNFWGNATFYADNNAKSPSDSMDLKIHFGAPNNGDNWNFAGYNFTKAWPKMYDGQWHQVGFTYDATTGTGTVYRDGAQFDQKTGQTIAFENSSQVILGGYQEAAGVVDTYANNTWMAGFAGAIDQVRLYGKALTAAEMASLYANKQ</sequence>
<proteinExistence type="predicted"/>
<dbReference type="GO" id="GO:0005975">
    <property type="term" value="P:carbohydrate metabolic process"/>
    <property type="evidence" value="ECO:0007669"/>
    <property type="project" value="UniProtKB-ARBA"/>
</dbReference>
<dbReference type="SUPFAM" id="SSF49899">
    <property type="entry name" value="Concanavalin A-like lectins/glucanases"/>
    <property type="match status" value="1"/>
</dbReference>
<dbReference type="Proteomes" id="UP000321204">
    <property type="component" value="Chromosome"/>
</dbReference>
<gene>
    <name evidence="6" type="ORF">FSB75_20230</name>
</gene>
<keyword evidence="2" id="KW-0479">Metal-binding</keyword>
<evidence type="ECO:0000256" key="2">
    <source>
        <dbReference type="ARBA" id="ARBA00022723"/>
    </source>
</evidence>
<dbReference type="PANTHER" id="PTHR19277">
    <property type="entry name" value="PENTRAXIN"/>
    <property type="match status" value="1"/>
</dbReference>
<reference evidence="6 7" key="1">
    <citation type="journal article" date="2015" name="Int. J. Syst. Evol. Microbiol.">
        <title>Flavisolibacter ginsenosidimutans sp. nov., with ginsenoside-converting activity isolated from soil used for cultivating ginseng.</title>
        <authorList>
            <person name="Zhao Y."/>
            <person name="Liu Q."/>
            <person name="Kang M.S."/>
            <person name="Jin F."/>
            <person name="Yu H."/>
            <person name="Im W.T."/>
        </authorList>
    </citation>
    <scope>NUCLEOTIDE SEQUENCE [LARGE SCALE GENOMIC DNA]</scope>
    <source>
        <strain evidence="6 7">Gsoil 636</strain>
    </source>
</reference>
<evidence type="ECO:0000256" key="1">
    <source>
        <dbReference type="ARBA" id="ARBA00001913"/>
    </source>
</evidence>
<dbReference type="Gene3D" id="2.60.120.200">
    <property type="match status" value="1"/>
</dbReference>
<dbReference type="KEGG" id="fgg:FSB75_20230"/>
<evidence type="ECO:0000256" key="4">
    <source>
        <dbReference type="ARBA" id="ARBA00023157"/>
    </source>
</evidence>
<dbReference type="EMBL" id="CP042433">
    <property type="protein sequence ID" value="QEC58135.1"/>
    <property type="molecule type" value="Genomic_DNA"/>
</dbReference>
<accession>A0A5B8UQC8</accession>
<dbReference type="Pfam" id="PF13385">
    <property type="entry name" value="Laminin_G_3"/>
    <property type="match status" value="1"/>
</dbReference>
<evidence type="ECO:0000256" key="3">
    <source>
        <dbReference type="ARBA" id="ARBA00022837"/>
    </source>
</evidence>
<keyword evidence="4" id="KW-1015">Disulfide bond</keyword>
<dbReference type="GO" id="GO:0004553">
    <property type="term" value="F:hydrolase activity, hydrolyzing O-glycosyl compounds"/>
    <property type="evidence" value="ECO:0007669"/>
    <property type="project" value="UniProtKB-ARBA"/>
</dbReference>
<evidence type="ECO:0000256" key="5">
    <source>
        <dbReference type="SAM" id="SignalP"/>
    </source>
</evidence>
<name>A0A5B8UQC8_9BACT</name>
<protein>
    <submittedName>
        <fullName evidence="6">LamG domain-containing protein</fullName>
    </submittedName>
</protein>
<dbReference type="RefSeq" id="WP_146791178.1">
    <property type="nucleotide sequence ID" value="NZ_BAABIO010000003.1"/>
</dbReference>
<keyword evidence="3" id="KW-0106">Calcium</keyword>
<dbReference type="PROSITE" id="PS51257">
    <property type="entry name" value="PROKAR_LIPOPROTEIN"/>
    <property type="match status" value="1"/>
</dbReference>
<evidence type="ECO:0000313" key="7">
    <source>
        <dbReference type="Proteomes" id="UP000321204"/>
    </source>
</evidence>
<feature type="signal peptide" evidence="5">
    <location>
        <begin position="1"/>
        <end position="23"/>
    </location>
</feature>
<feature type="chain" id="PRO_5022976913" evidence="5">
    <location>
        <begin position="24"/>
        <end position="276"/>
    </location>
</feature>
<organism evidence="6 7">
    <name type="scientific">Flavisolibacter ginsenosidimutans</name>
    <dbReference type="NCBI Taxonomy" id="661481"/>
    <lineage>
        <taxon>Bacteria</taxon>
        <taxon>Pseudomonadati</taxon>
        <taxon>Bacteroidota</taxon>
        <taxon>Chitinophagia</taxon>
        <taxon>Chitinophagales</taxon>
        <taxon>Chitinophagaceae</taxon>
        <taxon>Flavisolibacter</taxon>
    </lineage>
</organism>
<dbReference type="GO" id="GO:0046872">
    <property type="term" value="F:metal ion binding"/>
    <property type="evidence" value="ECO:0007669"/>
    <property type="project" value="UniProtKB-KW"/>
</dbReference>
<keyword evidence="5" id="KW-0732">Signal</keyword>
<dbReference type="PANTHER" id="PTHR19277:SF125">
    <property type="entry name" value="B6"/>
    <property type="match status" value="1"/>
</dbReference>
<dbReference type="AlphaFoldDB" id="A0A5B8UQC8"/>
<dbReference type="InterPro" id="IPR051360">
    <property type="entry name" value="Neuronal_Pentraxin_Related"/>
</dbReference>
<dbReference type="OrthoDB" id="9814380at2"/>